<dbReference type="InterPro" id="IPR004839">
    <property type="entry name" value="Aminotransferase_I/II_large"/>
</dbReference>
<sequence>MKWKKQMRGLKPYQPGRSIAEVKKEYGLETIIKLASNENPFGCSPKVSSALKNAGTPLALYPDGYATLLREAVAGSLSLEGDELIFGNGSDELIQMISRSLLHSGTNTVMADPTFPQYRHNAHIEGCEIREVPLVDGAHDLSGMLDAVDGETAVVWLCSPNNPTGVYITEGELLAFLDKVPKDVLVVLDEAYYEYVVADDYYNSPSLIREYQNLIVLRTFSKIYGLASLRAGYGFADREIIRALEPAREPFNMNSFAQAAALEAIKDQDFVKNTRKANREGMKQFYRFCEENRLSCYPSQGNFILIDFEHDGNEVFQFLLERGFIVRSGAVLGFPTCVRITVGTSEQNSSVIGKMKEFLAAAAQLS</sequence>
<keyword evidence="5 7" id="KW-0663">Pyridoxal phosphate</keyword>
<keyword evidence="4 7" id="KW-0808">Transferase</keyword>
<dbReference type="InterPro" id="IPR015422">
    <property type="entry name" value="PyrdxlP-dep_Trfase_small"/>
</dbReference>
<evidence type="ECO:0000256" key="7">
    <source>
        <dbReference type="HAMAP-Rule" id="MF_01023"/>
    </source>
</evidence>
<dbReference type="Pfam" id="PF00155">
    <property type="entry name" value="Aminotran_1_2"/>
    <property type="match status" value="1"/>
</dbReference>
<keyword evidence="10" id="KW-1185">Reference proteome</keyword>
<comment type="catalytic activity">
    <reaction evidence="7">
        <text>L-histidinol phosphate + 2-oxoglutarate = 3-(imidazol-4-yl)-2-oxopropyl phosphate + L-glutamate</text>
        <dbReference type="Rhea" id="RHEA:23744"/>
        <dbReference type="ChEBI" id="CHEBI:16810"/>
        <dbReference type="ChEBI" id="CHEBI:29985"/>
        <dbReference type="ChEBI" id="CHEBI:57766"/>
        <dbReference type="ChEBI" id="CHEBI:57980"/>
        <dbReference type="EC" id="2.6.1.9"/>
    </reaction>
</comment>
<dbReference type="PANTHER" id="PTHR43643">
    <property type="entry name" value="HISTIDINOL-PHOSPHATE AMINOTRANSFERASE 2"/>
    <property type="match status" value="1"/>
</dbReference>
<evidence type="ECO:0000256" key="5">
    <source>
        <dbReference type="ARBA" id="ARBA00022898"/>
    </source>
</evidence>
<dbReference type="UniPathway" id="UPA00031">
    <property type="reaction ID" value="UER00012"/>
</dbReference>
<dbReference type="RefSeq" id="WP_119114365.1">
    <property type="nucleotide sequence ID" value="NZ_CBCSEO010000009.1"/>
</dbReference>
<keyword evidence="7" id="KW-0028">Amino-acid biosynthesis</keyword>
<dbReference type="NCBIfam" id="TIGR01141">
    <property type="entry name" value="hisC"/>
    <property type="match status" value="1"/>
</dbReference>
<dbReference type="CDD" id="cd00609">
    <property type="entry name" value="AAT_like"/>
    <property type="match status" value="1"/>
</dbReference>
<dbReference type="GO" id="GO:0000105">
    <property type="term" value="P:L-histidine biosynthetic process"/>
    <property type="evidence" value="ECO:0007669"/>
    <property type="project" value="UniProtKB-UniRule"/>
</dbReference>
<dbReference type="HAMAP" id="MF_01023">
    <property type="entry name" value="HisC_aminotrans_2"/>
    <property type="match status" value="1"/>
</dbReference>
<feature type="modified residue" description="N6-(pyridoxal phosphate)lysine" evidence="7">
    <location>
        <position position="222"/>
    </location>
</feature>
<evidence type="ECO:0000259" key="8">
    <source>
        <dbReference type="Pfam" id="PF00155"/>
    </source>
</evidence>
<dbReference type="GO" id="GO:0030170">
    <property type="term" value="F:pyridoxal phosphate binding"/>
    <property type="evidence" value="ECO:0007669"/>
    <property type="project" value="InterPro"/>
</dbReference>
<comment type="cofactor">
    <cofactor evidence="1 7">
        <name>pyridoxal 5'-phosphate</name>
        <dbReference type="ChEBI" id="CHEBI:597326"/>
    </cofactor>
</comment>
<dbReference type="InterPro" id="IPR005861">
    <property type="entry name" value="HisP_aminotrans"/>
</dbReference>
<dbReference type="AlphaFoldDB" id="A0A398AYC1"/>
<reference evidence="9 10" key="1">
    <citation type="submission" date="2018-08" db="EMBL/GenBank/DDBJ databases">
        <title>Bacillus jemisoniae sp. nov., Bacillus chryseoplanitiae sp. nov., Bacillus resnikiae sp. nov., and Bacillus frankliniae sp. nov., isolated from Viking spacecraft and associated surfaces.</title>
        <authorList>
            <person name="Seuylemezian A."/>
            <person name="Vaishampayan P."/>
        </authorList>
    </citation>
    <scope>NUCLEOTIDE SEQUENCE [LARGE SCALE GENOMIC DNA]</scope>
    <source>
        <strain evidence="9 10">JJ-247</strain>
    </source>
</reference>
<comment type="subunit">
    <text evidence="2 7">Homodimer.</text>
</comment>
<comment type="pathway">
    <text evidence="7">Amino-acid biosynthesis; L-histidine biosynthesis; L-histidine from 5-phospho-alpha-D-ribose 1-diphosphate: step 7/9.</text>
</comment>
<comment type="caution">
    <text evidence="9">The sequence shown here is derived from an EMBL/GenBank/DDBJ whole genome shotgun (WGS) entry which is preliminary data.</text>
</comment>
<evidence type="ECO:0000313" key="9">
    <source>
        <dbReference type="EMBL" id="RID82575.1"/>
    </source>
</evidence>
<dbReference type="Gene3D" id="3.40.640.10">
    <property type="entry name" value="Type I PLP-dependent aspartate aminotransferase-like (Major domain)"/>
    <property type="match status" value="1"/>
</dbReference>
<dbReference type="InterPro" id="IPR015421">
    <property type="entry name" value="PyrdxlP-dep_Trfase_major"/>
</dbReference>
<accession>A0A398AYC1</accession>
<name>A0A398AYC1_9BACI</name>
<dbReference type="Gene3D" id="3.90.1150.10">
    <property type="entry name" value="Aspartate Aminotransferase, domain 1"/>
    <property type="match status" value="1"/>
</dbReference>
<keyword evidence="6 7" id="KW-0368">Histidine biosynthesis</keyword>
<dbReference type="PANTHER" id="PTHR43643:SF3">
    <property type="entry name" value="HISTIDINOL-PHOSPHATE AMINOTRANSFERASE"/>
    <property type="match status" value="1"/>
</dbReference>
<proteinExistence type="inferred from homology"/>
<evidence type="ECO:0000313" key="10">
    <source>
        <dbReference type="Proteomes" id="UP000265816"/>
    </source>
</evidence>
<dbReference type="SUPFAM" id="SSF53383">
    <property type="entry name" value="PLP-dependent transferases"/>
    <property type="match status" value="1"/>
</dbReference>
<dbReference type="EC" id="2.6.1.9" evidence="7"/>
<evidence type="ECO:0000256" key="2">
    <source>
        <dbReference type="ARBA" id="ARBA00011738"/>
    </source>
</evidence>
<dbReference type="InterPro" id="IPR050106">
    <property type="entry name" value="HistidinolP_aminotransfase"/>
</dbReference>
<protein>
    <recommendedName>
        <fullName evidence="7">Histidinol-phosphate aminotransferase</fullName>
        <ecNumber evidence="7">2.6.1.9</ecNumber>
    </recommendedName>
    <alternativeName>
        <fullName evidence="7">Imidazole acetol-phosphate transaminase</fullName>
    </alternativeName>
</protein>
<dbReference type="OrthoDB" id="9813612at2"/>
<evidence type="ECO:0000256" key="4">
    <source>
        <dbReference type="ARBA" id="ARBA00022679"/>
    </source>
</evidence>
<dbReference type="Proteomes" id="UP000265816">
    <property type="component" value="Unassembled WGS sequence"/>
</dbReference>
<keyword evidence="3 7" id="KW-0032">Aminotransferase</keyword>
<dbReference type="EMBL" id="QWVT01000036">
    <property type="protein sequence ID" value="RID82575.1"/>
    <property type="molecule type" value="Genomic_DNA"/>
</dbReference>
<dbReference type="GO" id="GO:0004400">
    <property type="term" value="F:histidinol-phosphate transaminase activity"/>
    <property type="evidence" value="ECO:0007669"/>
    <property type="project" value="UniProtKB-UniRule"/>
</dbReference>
<feature type="domain" description="Aminotransferase class I/classII large" evidence="8">
    <location>
        <begin position="30"/>
        <end position="351"/>
    </location>
</feature>
<organism evidence="9 10">
    <name type="scientific">Mesobacillus zeae</name>
    <dbReference type="NCBI Taxonomy" id="1917180"/>
    <lineage>
        <taxon>Bacteria</taxon>
        <taxon>Bacillati</taxon>
        <taxon>Bacillota</taxon>
        <taxon>Bacilli</taxon>
        <taxon>Bacillales</taxon>
        <taxon>Bacillaceae</taxon>
        <taxon>Mesobacillus</taxon>
    </lineage>
</organism>
<gene>
    <name evidence="7" type="primary">hisC</name>
    <name evidence="9" type="ORF">D1970_18650</name>
</gene>
<evidence type="ECO:0000256" key="3">
    <source>
        <dbReference type="ARBA" id="ARBA00022576"/>
    </source>
</evidence>
<comment type="similarity">
    <text evidence="7">Belongs to the class-II pyridoxal-phosphate-dependent aminotransferase family. Histidinol-phosphate aminotransferase subfamily.</text>
</comment>
<evidence type="ECO:0000256" key="1">
    <source>
        <dbReference type="ARBA" id="ARBA00001933"/>
    </source>
</evidence>
<dbReference type="InterPro" id="IPR015424">
    <property type="entry name" value="PyrdxlP-dep_Trfase"/>
</dbReference>
<evidence type="ECO:0000256" key="6">
    <source>
        <dbReference type="ARBA" id="ARBA00023102"/>
    </source>
</evidence>